<dbReference type="AlphaFoldDB" id="A0A2L0EIN4"/>
<dbReference type="InterPro" id="IPR051791">
    <property type="entry name" value="Pra-immunoreactive"/>
</dbReference>
<evidence type="ECO:0000256" key="2">
    <source>
        <dbReference type="ARBA" id="ARBA00022475"/>
    </source>
</evidence>
<evidence type="ECO:0000256" key="3">
    <source>
        <dbReference type="ARBA" id="ARBA00022692"/>
    </source>
</evidence>
<comment type="subcellular location">
    <subcellularLocation>
        <location evidence="1">Cell membrane</location>
        <topology evidence="1">Multi-pass membrane protein</topology>
    </subcellularLocation>
</comment>
<protein>
    <recommendedName>
        <fullName evidence="8">RDD domain-containing protein</fullName>
    </recommendedName>
</protein>
<evidence type="ECO:0000256" key="7">
    <source>
        <dbReference type="SAM" id="Phobius"/>
    </source>
</evidence>
<keyword evidence="5 7" id="KW-0472">Membrane</keyword>
<evidence type="ECO:0000259" key="8">
    <source>
        <dbReference type="Pfam" id="PF06271"/>
    </source>
</evidence>
<keyword evidence="2" id="KW-1003">Cell membrane</keyword>
<feature type="domain" description="RDD" evidence="8">
    <location>
        <begin position="37"/>
        <end position="139"/>
    </location>
</feature>
<dbReference type="Pfam" id="PF06271">
    <property type="entry name" value="RDD"/>
    <property type="match status" value="1"/>
</dbReference>
<reference evidence="9 10" key="1">
    <citation type="submission" date="2015-09" db="EMBL/GenBank/DDBJ databases">
        <title>Sorangium comparison.</title>
        <authorList>
            <person name="Zaburannyi N."/>
            <person name="Bunk B."/>
            <person name="Overmann J."/>
            <person name="Mueller R."/>
        </authorList>
    </citation>
    <scope>NUCLEOTIDE SEQUENCE [LARGE SCALE GENOMIC DNA]</scope>
    <source>
        <strain evidence="9 10">So ce26</strain>
    </source>
</reference>
<dbReference type="GO" id="GO:0005886">
    <property type="term" value="C:plasma membrane"/>
    <property type="evidence" value="ECO:0007669"/>
    <property type="project" value="UniProtKB-SubCell"/>
</dbReference>
<dbReference type="PANTHER" id="PTHR36115">
    <property type="entry name" value="PROLINE-RICH ANTIGEN HOMOLOG-RELATED"/>
    <property type="match status" value="1"/>
</dbReference>
<gene>
    <name evidence="9" type="ORF">SOCE26_005420</name>
</gene>
<feature type="region of interest" description="Disordered" evidence="6">
    <location>
        <begin position="1"/>
        <end position="28"/>
    </location>
</feature>
<keyword evidence="4 7" id="KW-1133">Transmembrane helix</keyword>
<evidence type="ECO:0000256" key="1">
    <source>
        <dbReference type="ARBA" id="ARBA00004651"/>
    </source>
</evidence>
<proteinExistence type="predicted"/>
<sequence>MNAPNAGPTESYNPYQPPKADVTAAPDPEARSRMRLASKGRRFANLLLDYVGMLLFTFLVGMLFGLIGQEELIDQTNDTLFGILMMLLYYVGAESLFGVTLGKLITGTRVVMEDGSRAGVGRIMIRTLCRFIPFEAFTFLQRSGVGLHDGLSKTRVILTRGRKDDGA</sequence>
<dbReference type="OrthoDB" id="9793824at2"/>
<name>A0A2L0EIN4_SORCE</name>
<evidence type="ECO:0000256" key="5">
    <source>
        <dbReference type="ARBA" id="ARBA00023136"/>
    </source>
</evidence>
<evidence type="ECO:0000256" key="4">
    <source>
        <dbReference type="ARBA" id="ARBA00022989"/>
    </source>
</evidence>
<feature type="transmembrane region" description="Helical" evidence="7">
    <location>
        <begin position="79"/>
        <end position="102"/>
    </location>
</feature>
<evidence type="ECO:0000256" key="6">
    <source>
        <dbReference type="SAM" id="MobiDB-lite"/>
    </source>
</evidence>
<dbReference type="RefSeq" id="WP_104977168.1">
    <property type="nucleotide sequence ID" value="NZ_CP012673.1"/>
</dbReference>
<evidence type="ECO:0000313" key="10">
    <source>
        <dbReference type="Proteomes" id="UP000238348"/>
    </source>
</evidence>
<evidence type="ECO:0000313" key="9">
    <source>
        <dbReference type="EMBL" id="AUX39160.1"/>
    </source>
</evidence>
<keyword evidence="3 7" id="KW-0812">Transmembrane</keyword>
<organism evidence="9 10">
    <name type="scientific">Sorangium cellulosum</name>
    <name type="common">Polyangium cellulosum</name>
    <dbReference type="NCBI Taxonomy" id="56"/>
    <lineage>
        <taxon>Bacteria</taxon>
        <taxon>Pseudomonadati</taxon>
        <taxon>Myxococcota</taxon>
        <taxon>Polyangia</taxon>
        <taxon>Polyangiales</taxon>
        <taxon>Polyangiaceae</taxon>
        <taxon>Sorangium</taxon>
    </lineage>
</organism>
<dbReference type="PANTHER" id="PTHR36115:SF4">
    <property type="entry name" value="MEMBRANE PROTEIN"/>
    <property type="match status" value="1"/>
</dbReference>
<dbReference type="InterPro" id="IPR010432">
    <property type="entry name" value="RDD"/>
</dbReference>
<accession>A0A2L0EIN4</accession>
<dbReference type="Proteomes" id="UP000238348">
    <property type="component" value="Chromosome"/>
</dbReference>
<dbReference type="EMBL" id="CP012673">
    <property type="protein sequence ID" value="AUX39160.1"/>
    <property type="molecule type" value="Genomic_DNA"/>
</dbReference>
<feature type="transmembrane region" description="Helical" evidence="7">
    <location>
        <begin position="43"/>
        <end position="67"/>
    </location>
</feature>